<evidence type="ECO:0000259" key="1">
    <source>
        <dbReference type="Pfam" id="PF08818"/>
    </source>
</evidence>
<dbReference type="OrthoDB" id="9813231at2"/>
<name>A0A3S2UEM3_9BURK</name>
<dbReference type="RefSeq" id="WP_127683698.1">
    <property type="nucleotide sequence ID" value="NZ_SACM01000004.1"/>
</dbReference>
<protein>
    <submittedName>
        <fullName evidence="2">DUF1801 domain-containing protein</fullName>
    </submittedName>
</protein>
<dbReference type="AlphaFoldDB" id="A0A3S2UEM3"/>
<dbReference type="EMBL" id="SACM01000004">
    <property type="protein sequence ID" value="RVT83734.1"/>
    <property type="molecule type" value="Genomic_DNA"/>
</dbReference>
<evidence type="ECO:0000313" key="3">
    <source>
        <dbReference type="Proteomes" id="UP000288587"/>
    </source>
</evidence>
<accession>A0A3S2UEM3</accession>
<keyword evidence="3" id="KW-1185">Reference proteome</keyword>
<dbReference type="Pfam" id="PF08818">
    <property type="entry name" value="DUF1801"/>
    <property type="match status" value="1"/>
</dbReference>
<feature type="domain" description="YdhG-like" evidence="1">
    <location>
        <begin position="19"/>
        <end position="136"/>
    </location>
</feature>
<proteinExistence type="predicted"/>
<comment type="caution">
    <text evidence="2">The sequence shown here is derived from an EMBL/GenBank/DDBJ whole genome shotgun (WGS) entry which is preliminary data.</text>
</comment>
<dbReference type="Proteomes" id="UP000288587">
    <property type="component" value="Unassembled WGS sequence"/>
</dbReference>
<dbReference type="SUPFAM" id="SSF159888">
    <property type="entry name" value="YdhG-like"/>
    <property type="match status" value="1"/>
</dbReference>
<sequence>MQSAAASVDAYLDEAPADRQAALRQLRALLRDRLTPLGFEEAMSYGMVGYVVPHSRYPAGYHCDPKLPLPFLSFASQKASINLYHMGLYAQPEFMAWFQAEHAKASPHKLDVGKSCVRYKKPEHLPYELIDRLVQRMSAADWIALYEALYRPKKK</sequence>
<dbReference type="Gene3D" id="3.90.1150.200">
    <property type="match status" value="1"/>
</dbReference>
<reference evidence="2 3" key="1">
    <citation type="submission" date="2019-01" db="EMBL/GenBank/DDBJ databases">
        <authorList>
            <person name="Chen W.-M."/>
        </authorList>
    </citation>
    <scope>NUCLEOTIDE SEQUENCE [LARGE SCALE GENOMIC DNA]</scope>
    <source>
        <strain evidence="2 3">CCP-18</strain>
    </source>
</reference>
<gene>
    <name evidence="2" type="ORF">EOD73_14285</name>
</gene>
<evidence type="ECO:0000313" key="2">
    <source>
        <dbReference type="EMBL" id="RVT83734.1"/>
    </source>
</evidence>
<dbReference type="InterPro" id="IPR014922">
    <property type="entry name" value="YdhG-like"/>
</dbReference>
<organism evidence="2 3">
    <name type="scientific">Inhella crocodyli</name>
    <dbReference type="NCBI Taxonomy" id="2499851"/>
    <lineage>
        <taxon>Bacteria</taxon>
        <taxon>Pseudomonadati</taxon>
        <taxon>Pseudomonadota</taxon>
        <taxon>Betaproteobacteria</taxon>
        <taxon>Burkholderiales</taxon>
        <taxon>Sphaerotilaceae</taxon>
        <taxon>Inhella</taxon>
    </lineage>
</organism>